<evidence type="ECO:0000313" key="3">
    <source>
        <dbReference type="Proteomes" id="UP000018144"/>
    </source>
</evidence>
<sequence length="240" mass="27257">MVRVGSSSRNSSESPSQQELERIYNIRRQLDDNISHAFDDFHAHSKICHICREPIRRYQAHEDLCDVGIILTQHISTLLYKKAEHCPDGKFSVTYPAGYHAVDQVVRMIAHYHHGEYDLNIMDIRRFPIGPVVDSDHNKGSEYDADRERRQLQRERRSGASLDPSPRSSMRSDNSRSPRSSHSPRSSGGDWGNPHTSFMDLPTGQTQAGASPVSSNASVDSRRSVHFKPTVHVREFSNDH</sequence>
<feature type="region of interest" description="Disordered" evidence="1">
    <location>
        <begin position="133"/>
        <end position="240"/>
    </location>
</feature>
<proteinExistence type="predicted"/>
<dbReference type="EMBL" id="HF935304">
    <property type="protein sequence ID" value="CCX06666.1"/>
    <property type="molecule type" value="Genomic_DNA"/>
</dbReference>
<dbReference type="Proteomes" id="UP000018144">
    <property type="component" value="Unassembled WGS sequence"/>
</dbReference>
<accession>U4KXT9</accession>
<gene>
    <name evidence="2" type="ORF">PCON_06253</name>
</gene>
<feature type="compositionally biased region" description="Polar residues" evidence="1">
    <location>
        <begin position="203"/>
        <end position="219"/>
    </location>
</feature>
<name>U4KXT9_PYROM</name>
<organism evidence="2 3">
    <name type="scientific">Pyronema omphalodes (strain CBS 100304)</name>
    <name type="common">Pyronema confluens</name>
    <dbReference type="NCBI Taxonomy" id="1076935"/>
    <lineage>
        <taxon>Eukaryota</taxon>
        <taxon>Fungi</taxon>
        <taxon>Dikarya</taxon>
        <taxon>Ascomycota</taxon>
        <taxon>Pezizomycotina</taxon>
        <taxon>Pezizomycetes</taxon>
        <taxon>Pezizales</taxon>
        <taxon>Pyronemataceae</taxon>
        <taxon>Pyronema</taxon>
    </lineage>
</organism>
<reference evidence="2 3" key="1">
    <citation type="journal article" date="2013" name="PLoS Genet.">
        <title>The genome and development-dependent transcriptomes of Pyronema confluens: a window into fungal evolution.</title>
        <authorList>
            <person name="Traeger S."/>
            <person name="Altegoer F."/>
            <person name="Freitag M."/>
            <person name="Gabaldon T."/>
            <person name="Kempken F."/>
            <person name="Kumar A."/>
            <person name="Marcet-Houben M."/>
            <person name="Poggeler S."/>
            <person name="Stajich J.E."/>
            <person name="Nowrousian M."/>
        </authorList>
    </citation>
    <scope>NUCLEOTIDE SEQUENCE [LARGE SCALE GENOMIC DNA]</scope>
    <source>
        <strain evidence="3">CBS 100304</strain>
        <tissue evidence="2">Vegetative mycelium</tissue>
    </source>
</reference>
<feature type="compositionally biased region" description="Basic and acidic residues" evidence="1">
    <location>
        <begin position="134"/>
        <end position="158"/>
    </location>
</feature>
<dbReference type="OMA" id="ICHICRE"/>
<dbReference type="OrthoDB" id="5387413at2759"/>
<dbReference type="AlphaFoldDB" id="U4KXT9"/>
<protein>
    <submittedName>
        <fullName evidence="2">Uncharacterized protein</fullName>
    </submittedName>
</protein>
<evidence type="ECO:0000256" key="1">
    <source>
        <dbReference type="SAM" id="MobiDB-lite"/>
    </source>
</evidence>
<feature type="compositionally biased region" description="Low complexity" evidence="1">
    <location>
        <begin position="164"/>
        <end position="187"/>
    </location>
</feature>
<evidence type="ECO:0000313" key="2">
    <source>
        <dbReference type="EMBL" id="CCX06666.1"/>
    </source>
</evidence>
<keyword evidence="3" id="KW-1185">Reference proteome</keyword>